<dbReference type="Proteomes" id="UP000053558">
    <property type="component" value="Unassembled WGS sequence"/>
</dbReference>
<feature type="region of interest" description="Disordered" evidence="2">
    <location>
        <begin position="32"/>
        <end position="51"/>
    </location>
</feature>
<dbReference type="eggNOG" id="ENOG502QQWT">
    <property type="taxonomic scope" value="Eukaryota"/>
</dbReference>
<feature type="region of interest" description="Disordered" evidence="2">
    <location>
        <begin position="1"/>
        <end position="24"/>
    </location>
</feature>
<dbReference type="GeneID" id="19201505"/>
<protein>
    <submittedName>
        <fullName evidence="4">Uncharacterized protein</fullName>
    </submittedName>
</protein>
<sequence length="378" mass="44802">MNWTSGRNGTPPPHYQSTVDTAADHHTEPWLNHEREPLLPPRDDQNDQRSRGKRSFSLKGLALCAIVSVLIAGNIAGPIIIFKSAKLDTCPEAEAMDRLRGKWTLEERLHNVTVEERQQLYELWRVEDATHTAKINFWAEEDLEREEIRKEWHLEVIEHERKEHEREEVRKEWQCEAVEHERFERERQQREAREHEEARQKWEREVIEHECEERERRKREWEERQKMGFFWMDIEATHCVRYGTRKYTARLANVPDGFEPRVEACEETELSINGKVKGPTRCEDRVGLGVYGIWEVEGDAACSTWFNWFTDNGCTAPSSGLRKYSMYMEDLRQGDDWEVMCSSTPVTFNEMYFAHPDTCYQRNAGTYGVWNVRDTSCW</sequence>
<keyword evidence="1" id="KW-0175">Coiled coil</keyword>
<keyword evidence="5" id="KW-1185">Reference proteome</keyword>
<evidence type="ECO:0000313" key="5">
    <source>
        <dbReference type="Proteomes" id="UP000053558"/>
    </source>
</evidence>
<feature type="transmembrane region" description="Helical" evidence="3">
    <location>
        <begin position="60"/>
        <end position="82"/>
    </location>
</feature>
<evidence type="ECO:0000256" key="1">
    <source>
        <dbReference type="SAM" id="Coils"/>
    </source>
</evidence>
<gene>
    <name evidence="4" type="ORF">CONPUDRAFT_140369</name>
</gene>
<reference evidence="5" key="1">
    <citation type="journal article" date="2012" name="Science">
        <title>The Paleozoic origin of enzymatic lignin decomposition reconstructed from 31 fungal genomes.</title>
        <authorList>
            <person name="Floudas D."/>
            <person name="Binder M."/>
            <person name="Riley R."/>
            <person name="Barry K."/>
            <person name="Blanchette R.A."/>
            <person name="Henrissat B."/>
            <person name="Martinez A.T."/>
            <person name="Otillar R."/>
            <person name="Spatafora J.W."/>
            <person name="Yadav J.S."/>
            <person name="Aerts A."/>
            <person name="Benoit I."/>
            <person name="Boyd A."/>
            <person name="Carlson A."/>
            <person name="Copeland A."/>
            <person name="Coutinho P.M."/>
            <person name="de Vries R.P."/>
            <person name="Ferreira P."/>
            <person name="Findley K."/>
            <person name="Foster B."/>
            <person name="Gaskell J."/>
            <person name="Glotzer D."/>
            <person name="Gorecki P."/>
            <person name="Heitman J."/>
            <person name="Hesse C."/>
            <person name="Hori C."/>
            <person name="Igarashi K."/>
            <person name="Jurgens J.A."/>
            <person name="Kallen N."/>
            <person name="Kersten P."/>
            <person name="Kohler A."/>
            <person name="Kuees U."/>
            <person name="Kumar T.K.A."/>
            <person name="Kuo A."/>
            <person name="LaButti K."/>
            <person name="Larrondo L.F."/>
            <person name="Lindquist E."/>
            <person name="Ling A."/>
            <person name="Lombard V."/>
            <person name="Lucas S."/>
            <person name="Lundell T."/>
            <person name="Martin R."/>
            <person name="McLaughlin D.J."/>
            <person name="Morgenstern I."/>
            <person name="Morin E."/>
            <person name="Murat C."/>
            <person name="Nagy L.G."/>
            <person name="Nolan M."/>
            <person name="Ohm R.A."/>
            <person name="Patyshakuliyeva A."/>
            <person name="Rokas A."/>
            <person name="Ruiz-Duenas F.J."/>
            <person name="Sabat G."/>
            <person name="Salamov A."/>
            <person name="Samejima M."/>
            <person name="Schmutz J."/>
            <person name="Slot J.C."/>
            <person name="St John F."/>
            <person name="Stenlid J."/>
            <person name="Sun H."/>
            <person name="Sun S."/>
            <person name="Syed K."/>
            <person name="Tsang A."/>
            <person name="Wiebenga A."/>
            <person name="Young D."/>
            <person name="Pisabarro A."/>
            <person name="Eastwood D.C."/>
            <person name="Martin F."/>
            <person name="Cullen D."/>
            <person name="Grigoriev I.V."/>
            <person name="Hibbett D.S."/>
        </authorList>
    </citation>
    <scope>NUCLEOTIDE SEQUENCE [LARGE SCALE GENOMIC DNA]</scope>
    <source>
        <strain evidence="5">RWD-64-598 SS2</strain>
    </source>
</reference>
<feature type="coiled-coil region" evidence="1">
    <location>
        <begin position="178"/>
        <end position="224"/>
    </location>
</feature>
<dbReference type="RefSeq" id="XP_007775139.1">
    <property type="nucleotide sequence ID" value="XM_007776949.1"/>
</dbReference>
<dbReference type="KEGG" id="cput:CONPUDRAFT_140369"/>
<keyword evidence="3" id="KW-0472">Membrane</keyword>
<accession>R7SEB4</accession>
<keyword evidence="3" id="KW-0812">Transmembrane</keyword>
<evidence type="ECO:0000313" key="4">
    <source>
        <dbReference type="EMBL" id="EIW74518.1"/>
    </source>
</evidence>
<keyword evidence="3" id="KW-1133">Transmembrane helix</keyword>
<dbReference type="OrthoDB" id="3153758at2759"/>
<evidence type="ECO:0000256" key="2">
    <source>
        <dbReference type="SAM" id="MobiDB-lite"/>
    </source>
</evidence>
<dbReference type="AlphaFoldDB" id="R7SEB4"/>
<dbReference type="EMBL" id="JH711591">
    <property type="protein sequence ID" value="EIW74518.1"/>
    <property type="molecule type" value="Genomic_DNA"/>
</dbReference>
<name>R7SEB4_CONPW</name>
<proteinExistence type="predicted"/>
<feature type="compositionally biased region" description="Basic and acidic residues" evidence="2">
    <location>
        <begin position="32"/>
        <end position="50"/>
    </location>
</feature>
<dbReference type="OMA" id="CANEGSH"/>
<organism evidence="4 5">
    <name type="scientific">Coniophora puteana (strain RWD-64-598)</name>
    <name type="common">Brown rot fungus</name>
    <dbReference type="NCBI Taxonomy" id="741705"/>
    <lineage>
        <taxon>Eukaryota</taxon>
        <taxon>Fungi</taxon>
        <taxon>Dikarya</taxon>
        <taxon>Basidiomycota</taxon>
        <taxon>Agaricomycotina</taxon>
        <taxon>Agaricomycetes</taxon>
        <taxon>Agaricomycetidae</taxon>
        <taxon>Boletales</taxon>
        <taxon>Coniophorineae</taxon>
        <taxon>Coniophoraceae</taxon>
        <taxon>Coniophora</taxon>
    </lineage>
</organism>
<evidence type="ECO:0000256" key="3">
    <source>
        <dbReference type="SAM" id="Phobius"/>
    </source>
</evidence>